<protein>
    <submittedName>
        <fullName evidence="2">Uncharacterized protein</fullName>
    </submittedName>
</protein>
<dbReference type="EMBL" id="HBJA01094015">
    <property type="protein sequence ID" value="CAE0821470.1"/>
    <property type="molecule type" value="Transcribed_RNA"/>
</dbReference>
<name>A0A7S4G0S2_9EUGL</name>
<gene>
    <name evidence="2" type="ORF">EGYM00163_LOCUS32644</name>
</gene>
<reference evidence="2" key="1">
    <citation type="submission" date="2021-01" db="EMBL/GenBank/DDBJ databases">
        <authorList>
            <person name="Corre E."/>
            <person name="Pelletier E."/>
            <person name="Niang G."/>
            <person name="Scheremetjew M."/>
            <person name="Finn R."/>
            <person name="Kale V."/>
            <person name="Holt S."/>
            <person name="Cochrane G."/>
            <person name="Meng A."/>
            <person name="Brown T."/>
            <person name="Cohen L."/>
        </authorList>
    </citation>
    <scope>NUCLEOTIDE SEQUENCE</scope>
    <source>
        <strain evidence="2">CCMP1594</strain>
    </source>
</reference>
<dbReference type="AlphaFoldDB" id="A0A7S4G0S2"/>
<evidence type="ECO:0000256" key="1">
    <source>
        <dbReference type="SAM" id="MobiDB-lite"/>
    </source>
</evidence>
<sequence>MHSNAPKGSCPSAFLDFFSPAATQVDTEPWFAFQGRWPFVPRDKRIQIRMQTPEGSQGAAVGQSQPLCHLLQSQSNCSDCSNTETEQHLQMAEGGNRVSARSHTLL</sequence>
<organism evidence="2">
    <name type="scientific">Eutreptiella gymnastica</name>
    <dbReference type="NCBI Taxonomy" id="73025"/>
    <lineage>
        <taxon>Eukaryota</taxon>
        <taxon>Discoba</taxon>
        <taxon>Euglenozoa</taxon>
        <taxon>Euglenida</taxon>
        <taxon>Spirocuta</taxon>
        <taxon>Euglenophyceae</taxon>
        <taxon>Eutreptiales</taxon>
        <taxon>Eutreptiaceae</taxon>
        <taxon>Eutreptiella</taxon>
    </lineage>
</organism>
<proteinExistence type="predicted"/>
<feature type="region of interest" description="Disordered" evidence="1">
    <location>
        <begin position="81"/>
        <end position="106"/>
    </location>
</feature>
<accession>A0A7S4G0S2</accession>
<evidence type="ECO:0000313" key="2">
    <source>
        <dbReference type="EMBL" id="CAE0821470.1"/>
    </source>
</evidence>